<dbReference type="FunCoup" id="A0A2K1J7E8">
    <property type="interactions" value="3224"/>
</dbReference>
<dbReference type="PANTHER" id="PTHR32263">
    <property type="entry name" value="INACTIVE POLY [ADP-RIBOSE] POLYMERASE SRO4-RELATED"/>
    <property type="match status" value="1"/>
</dbReference>
<dbReference type="EnsemblPlants" id="Pp3c16_6270V3.5">
    <property type="protein sequence ID" value="Pp3c16_6270V3.5"/>
    <property type="gene ID" value="Pp3c16_6270"/>
</dbReference>
<evidence type="ECO:0000259" key="8">
    <source>
        <dbReference type="PROSITE" id="PS51059"/>
    </source>
</evidence>
<dbReference type="SUPFAM" id="SSF56399">
    <property type="entry name" value="ADP-ribosylation"/>
    <property type="match status" value="1"/>
</dbReference>
<keyword evidence="3" id="KW-0346">Stress response</keyword>
<feature type="region of interest" description="Disordered" evidence="6">
    <location>
        <begin position="37"/>
        <end position="57"/>
    </location>
</feature>
<evidence type="ECO:0000313" key="9">
    <source>
        <dbReference type="EMBL" id="PNR37438.1"/>
    </source>
</evidence>
<dbReference type="GO" id="GO:0003950">
    <property type="term" value="F:NAD+ poly-ADP-ribosyltransferase activity"/>
    <property type="evidence" value="ECO:0007669"/>
    <property type="project" value="UniProtKB-UniRule"/>
</dbReference>
<proteinExistence type="predicted"/>
<keyword evidence="11" id="KW-1185">Reference proteome</keyword>
<dbReference type="InterPro" id="IPR037197">
    <property type="entry name" value="WWE_dom_sf"/>
</dbReference>
<organism evidence="9">
    <name type="scientific">Physcomitrium patens</name>
    <name type="common">Spreading-leaved earth moss</name>
    <name type="synonym">Physcomitrella patens</name>
    <dbReference type="NCBI Taxonomy" id="3218"/>
    <lineage>
        <taxon>Eukaryota</taxon>
        <taxon>Viridiplantae</taxon>
        <taxon>Streptophyta</taxon>
        <taxon>Embryophyta</taxon>
        <taxon>Bryophyta</taxon>
        <taxon>Bryophytina</taxon>
        <taxon>Bryopsida</taxon>
        <taxon>Funariidae</taxon>
        <taxon>Funariales</taxon>
        <taxon>Funariaceae</taxon>
        <taxon>Physcomitrium</taxon>
    </lineage>
</organism>
<dbReference type="PaxDb" id="3218-PP1S341_28V6.1"/>
<dbReference type="OMA" id="NVRRGWY"/>
<dbReference type="Pfam" id="PF12174">
    <property type="entry name" value="RST"/>
    <property type="match status" value="1"/>
</dbReference>
<protein>
    <recommendedName>
        <fullName evidence="5">Poly [ADP-ribose] polymerase</fullName>
        <shortName evidence="5">PARP</shortName>
        <ecNumber evidence="5">2.4.2.-</ecNumber>
    </recommendedName>
</protein>
<evidence type="ECO:0000256" key="5">
    <source>
        <dbReference type="RuleBase" id="RU362114"/>
    </source>
</evidence>
<dbReference type="Gramene" id="Pp3c16_6270V3.5">
    <property type="protein sequence ID" value="Pp3c16_6270V3.5"/>
    <property type="gene ID" value="Pp3c16_6270"/>
</dbReference>
<dbReference type="EnsemblPlants" id="Pp3c16_6270V3.1">
    <property type="protein sequence ID" value="Pp3c16_6270V3.1"/>
    <property type="gene ID" value="Pp3c16_6270"/>
</dbReference>
<dbReference type="PROSITE" id="PS50918">
    <property type="entry name" value="WWE"/>
    <property type="match status" value="1"/>
</dbReference>
<evidence type="ECO:0000256" key="1">
    <source>
        <dbReference type="ARBA" id="ARBA00004123"/>
    </source>
</evidence>
<dbReference type="InterPro" id="IPR022003">
    <property type="entry name" value="RST"/>
</dbReference>
<dbReference type="Gramene" id="Pp3c16_6270V3.4">
    <property type="protein sequence ID" value="Pp3c16_6270V3.4"/>
    <property type="gene ID" value="Pp3c16_6270"/>
</dbReference>
<dbReference type="Gramene" id="Pp3c16_6270V3.1">
    <property type="protein sequence ID" value="Pp3c16_6270V3.1"/>
    <property type="gene ID" value="Pp3c16_6270"/>
</dbReference>
<reference evidence="9 11" key="2">
    <citation type="journal article" date="2018" name="Plant J.">
        <title>The Physcomitrella patens chromosome-scale assembly reveals moss genome structure and evolution.</title>
        <authorList>
            <person name="Lang D."/>
            <person name="Ullrich K.K."/>
            <person name="Murat F."/>
            <person name="Fuchs J."/>
            <person name="Jenkins J."/>
            <person name="Haas F.B."/>
            <person name="Piednoel M."/>
            <person name="Gundlach H."/>
            <person name="Van Bel M."/>
            <person name="Meyberg R."/>
            <person name="Vives C."/>
            <person name="Morata J."/>
            <person name="Symeonidi A."/>
            <person name="Hiss M."/>
            <person name="Muchero W."/>
            <person name="Kamisugi Y."/>
            <person name="Saleh O."/>
            <person name="Blanc G."/>
            <person name="Decker E.L."/>
            <person name="van Gessel N."/>
            <person name="Grimwood J."/>
            <person name="Hayes R.D."/>
            <person name="Graham S.W."/>
            <person name="Gunter L.E."/>
            <person name="McDaniel S.F."/>
            <person name="Hoernstein S.N.W."/>
            <person name="Larsson A."/>
            <person name="Li F.W."/>
            <person name="Perroud P.F."/>
            <person name="Phillips J."/>
            <person name="Ranjan P."/>
            <person name="Rokshar D.S."/>
            <person name="Rothfels C.J."/>
            <person name="Schneider L."/>
            <person name="Shu S."/>
            <person name="Stevenson D.W."/>
            <person name="Thummler F."/>
            <person name="Tillich M."/>
            <person name="Villarreal Aguilar J.C."/>
            <person name="Widiez T."/>
            <person name="Wong G.K."/>
            <person name="Wymore A."/>
            <person name="Zhang Y."/>
            <person name="Zimmer A.D."/>
            <person name="Quatrano R.S."/>
            <person name="Mayer K.F.X."/>
            <person name="Goodstein D."/>
            <person name="Casacuberta J.M."/>
            <person name="Vandepoele K."/>
            <person name="Reski R."/>
            <person name="Cuming A.C."/>
            <person name="Tuskan G.A."/>
            <person name="Maumus F."/>
            <person name="Salse J."/>
            <person name="Schmutz J."/>
            <person name="Rensing S.A."/>
        </authorList>
    </citation>
    <scope>NUCLEOTIDE SEQUENCE [LARGE SCALE GENOMIC DNA]</scope>
    <source>
        <strain evidence="10 11">cv. Gransden 2004</strain>
    </source>
</reference>
<name>A0A2K1J7E8_PHYPA</name>
<gene>
    <name evidence="10" type="primary">LOC112293651</name>
    <name evidence="9" type="ORF">PHYPA_020547</name>
</gene>
<dbReference type="InterPro" id="IPR012317">
    <property type="entry name" value="Poly(ADP-ribose)pol_cat_dom"/>
</dbReference>
<dbReference type="Gramene" id="Pp3c16_6270V3.2">
    <property type="protein sequence ID" value="Pp3c16_6270V3.2"/>
    <property type="gene ID" value="Pp3c16_6270"/>
</dbReference>
<feature type="domain" description="PARP catalytic" evidence="8">
    <location>
        <begin position="325"/>
        <end position="544"/>
    </location>
</feature>
<evidence type="ECO:0000313" key="11">
    <source>
        <dbReference type="Proteomes" id="UP000006727"/>
    </source>
</evidence>
<accession>A0A2K1J7E8</accession>
<reference evidence="9 11" key="1">
    <citation type="journal article" date="2008" name="Science">
        <title>The Physcomitrella genome reveals evolutionary insights into the conquest of land by plants.</title>
        <authorList>
            <person name="Rensing S."/>
            <person name="Lang D."/>
            <person name="Zimmer A."/>
            <person name="Terry A."/>
            <person name="Salamov A."/>
            <person name="Shapiro H."/>
            <person name="Nishiyama T."/>
            <person name="Perroud P.-F."/>
            <person name="Lindquist E."/>
            <person name="Kamisugi Y."/>
            <person name="Tanahashi T."/>
            <person name="Sakakibara K."/>
            <person name="Fujita T."/>
            <person name="Oishi K."/>
            <person name="Shin-I T."/>
            <person name="Kuroki Y."/>
            <person name="Toyoda A."/>
            <person name="Suzuki Y."/>
            <person name="Hashimoto A."/>
            <person name="Yamaguchi K."/>
            <person name="Sugano A."/>
            <person name="Kohara Y."/>
            <person name="Fujiyama A."/>
            <person name="Anterola A."/>
            <person name="Aoki S."/>
            <person name="Ashton N."/>
            <person name="Barbazuk W.B."/>
            <person name="Barker E."/>
            <person name="Bennetzen J."/>
            <person name="Bezanilla M."/>
            <person name="Blankenship R."/>
            <person name="Cho S.H."/>
            <person name="Dutcher S."/>
            <person name="Estelle M."/>
            <person name="Fawcett J.A."/>
            <person name="Gundlach H."/>
            <person name="Hanada K."/>
            <person name="Heyl A."/>
            <person name="Hicks K.A."/>
            <person name="Hugh J."/>
            <person name="Lohr M."/>
            <person name="Mayer K."/>
            <person name="Melkozernov A."/>
            <person name="Murata T."/>
            <person name="Nelson D."/>
            <person name="Pils B."/>
            <person name="Prigge M."/>
            <person name="Reiss B."/>
            <person name="Renner T."/>
            <person name="Rombauts S."/>
            <person name="Rushton P."/>
            <person name="Sanderfoot A."/>
            <person name="Schween G."/>
            <person name="Shiu S.-H."/>
            <person name="Stueber K."/>
            <person name="Theodoulou F.L."/>
            <person name="Tu H."/>
            <person name="Van de Peer Y."/>
            <person name="Verrier P.J."/>
            <person name="Waters E."/>
            <person name="Wood A."/>
            <person name="Yang L."/>
            <person name="Cove D."/>
            <person name="Cuming A."/>
            <person name="Hasebe M."/>
            <person name="Lucas S."/>
            <person name="Mishler D.B."/>
            <person name="Reski R."/>
            <person name="Grigoriev I."/>
            <person name="Quatrano R.S."/>
            <person name="Boore J.L."/>
        </authorList>
    </citation>
    <scope>NUCLEOTIDE SEQUENCE [LARGE SCALE GENOMIC DNA]</scope>
    <source>
        <strain evidence="10 11">cv. Gransden 2004</strain>
    </source>
</reference>
<keyword evidence="5" id="KW-0328">Glycosyltransferase</keyword>
<dbReference type="Gene3D" id="3.90.228.10">
    <property type="match status" value="1"/>
</dbReference>
<evidence type="ECO:0000256" key="4">
    <source>
        <dbReference type="ARBA" id="ARBA00023242"/>
    </source>
</evidence>
<reference evidence="10" key="3">
    <citation type="submission" date="2020-12" db="UniProtKB">
        <authorList>
            <consortium name="EnsemblPlants"/>
        </authorList>
    </citation>
    <scope>IDENTIFICATION</scope>
</reference>
<evidence type="ECO:0000256" key="3">
    <source>
        <dbReference type="ARBA" id="ARBA00023016"/>
    </source>
</evidence>
<evidence type="ECO:0000313" key="10">
    <source>
        <dbReference type="EnsemblPlants" id="Pp3c16_6270V3.1"/>
    </source>
</evidence>
<feature type="domain" description="WWE" evidence="7">
    <location>
        <begin position="125"/>
        <end position="202"/>
    </location>
</feature>
<dbReference type="InterPro" id="IPR044964">
    <property type="entry name" value="RCD1/SRO1-5"/>
</dbReference>
<dbReference type="Gramene" id="Pp3c16_6270V3.3">
    <property type="protein sequence ID" value="Pp3c16_6270V3.3"/>
    <property type="gene ID" value="Pp3c16_6270"/>
</dbReference>
<dbReference type="EMBL" id="ABEU02000016">
    <property type="protein sequence ID" value="PNR37438.1"/>
    <property type="molecule type" value="Genomic_DNA"/>
</dbReference>
<dbReference type="InterPro" id="IPR004170">
    <property type="entry name" value="WWE_dom"/>
</dbReference>
<dbReference type="GO" id="GO:0005634">
    <property type="term" value="C:nucleus"/>
    <property type="evidence" value="ECO:0007669"/>
    <property type="project" value="UniProtKB-SubCell"/>
</dbReference>
<dbReference type="Pfam" id="PF00644">
    <property type="entry name" value="PARP"/>
    <property type="match status" value="1"/>
</dbReference>
<dbReference type="EnsemblPlants" id="Pp3c16_6270V3.3">
    <property type="protein sequence ID" value="Pp3c16_6270V3.3"/>
    <property type="gene ID" value="Pp3c16_6270"/>
</dbReference>
<sequence>MNRGWDGVGFRYEDGNDGEVSLAGVLPSWGLGHEFAGKRKERDNSSDVPVGGNGSGEVTRVCMMKRSRTEVEEGKKVSEGCDRTQNRVHDRILKGSLRSGKAGIVSRHICAQLDNSESKDMAQENCAERAGRGTIDKSWRFMYFEKGNWVKYSEEANAAVWKSFRAGRSTAELTVQKRVYTLNFPQMVQVNKETGYVRSLAWIDDAGEMKRPANPIAGPAGSGAKSGAFGFGIRVNQHGGTWRDGATDSISSILLGSDVGRGCGLGQWAAAGNPVSGSGDTGCDSIDASGDDEFTKLTLGHVSFNFQADPADSKPAVASVEDKPPKFVNTTTFSSQRLVGLEPGDKDFENVKRIFLSGIGNFASGTTVTGIHCDSSPAAVARREAFERQRELKEKVRGNANVRYGWHGTSKKGVEGIFLHGFGQPKTSKNGSAYGVGVYLAVENQSFVSAIYADNDENGEQHVVLCQVIAGNSELVKHGSEQFHPSSESFDTGVDDTISPKRLIVWSTHMNTHILPLYVVSFKLPPRWHQMMATLNSKRKGSSTFCHPVLEKRSFPINQTCGMAENLRNKEYGCMNRRQRPTSAFISFRDLFALLQLLLTPEQCLALKNCHVKYEAGEMPRGMLVQEIQKMVGRDCLIHAIQMCQGFQEGQAASDVKAH</sequence>
<comment type="subcellular location">
    <subcellularLocation>
        <location evidence="1">Nucleus</location>
    </subcellularLocation>
</comment>
<dbReference type="GeneID" id="112293651"/>
<dbReference type="EnsemblPlants" id="Pp3c16_6270V3.4">
    <property type="protein sequence ID" value="Pp3c16_6270V3.4"/>
    <property type="gene ID" value="Pp3c16_6270"/>
</dbReference>
<dbReference type="Gene3D" id="3.30.720.50">
    <property type="match status" value="1"/>
</dbReference>
<evidence type="ECO:0000256" key="6">
    <source>
        <dbReference type="SAM" id="MobiDB-lite"/>
    </source>
</evidence>
<dbReference type="EC" id="2.4.2.-" evidence="5"/>
<dbReference type="EnsemblPlants" id="Pp3c16_6270V3.6">
    <property type="protein sequence ID" value="Pp3c16_6270V3.6"/>
    <property type="gene ID" value="Pp3c16_6270"/>
</dbReference>
<dbReference type="PROSITE" id="PS51059">
    <property type="entry name" value="PARP_CATALYTIC"/>
    <property type="match status" value="1"/>
</dbReference>
<dbReference type="SUPFAM" id="SSF117839">
    <property type="entry name" value="WWE domain"/>
    <property type="match status" value="1"/>
</dbReference>
<dbReference type="Proteomes" id="UP000006727">
    <property type="component" value="Chromosome 16"/>
</dbReference>
<dbReference type="Pfam" id="PF23467">
    <property type="entry name" value="WWE_5"/>
    <property type="match status" value="1"/>
</dbReference>
<keyword evidence="2" id="KW-0217">Developmental protein</keyword>
<dbReference type="KEGG" id="ppp:112293651"/>
<dbReference type="AlphaFoldDB" id="A0A2K1J7E8"/>
<keyword evidence="4" id="KW-0539">Nucleus</keyword>
<dbReference type="STRING" id="3218.A0A2K1J7E8"/>
<dbReference type="InterPro" id="IPR057823">
    <property type="entry name" value="WWE_RCD1"/>
</dbReference>
<dbReference type="EnsemblPlants" id="Pp3c16_6270V3.2">
    <property type="protein sequence ID" value="Pp3c16_6270V3.2"/>
    <property type="gene ID" value="Pp3c16_6270"/>
</dbReference>
<dbReference type="Gramene" id="Pp3c16_6270V3.6">
    <property type="protein sequence ID" value="Pp3c16_6270V3.6"/>
    <property type="gene ID" value="Pp3c16_6270"/>
</dbReference>
<evidence type="ECO:0000256" key="2">
    <source>
        <dbReference type="ARBA" id="ARBA00022473"/>
    </source>
</evidence>
<dbReference type="RefSeq" id="XP_024399099.1">
    <property type="nucleotide sequence ID" value="XM_024543331.2"/>
</dbReference>
<keyword evidence="5" id="KW-0808">Transferase</keyword>
<dbReference type="OrthoDB" id="6133115at2759"/>
<keyword evidence="5" id="KW-0520">NAD</keyword>
<dbReference type="PANTHER" id="PTHR32263:SF12">
    <property type="entry name" value="INACTIVE POLY [ADP-RIBOSE] POLYMERASE SRO4-RELATED"/>
    <property type="match status" value="1"/>
</dbReference>
<evidence type="ECO:0000259" key="7">
    <source>
        <dbReference type="PROSITE" id="PS50918"/>
    </source>
</evidence>